<gene>
    <name evidence="1" type="ORF">A2110_00965</name>
</gene>
<evidence type="ECO:0000313" key="1">
    <source>
        <dbReference type="EMBL" id="OGG36763.1"/>
    </source>
</evidence>
<dbReference type="EMBL" id="MFKH01000016">
    <property type="protein sequence ID" value="OGG36763.1"/>
    <property type="molecule type" value="Genomic_DNA"/>
</dbReference>
<proteinExistence type="predicted"/>
<dbReference type="Proteomes" id="UP000176273">
    <property type="component" value="Unassembled WGS sequence"/>
</dbReference>
<dbReference type="AlphaFoldDB" id="A0A1F6BIV4"/>
<protein>
    <recommendedName>
        <fullName evidence="3">DUF4258 domain-containing protein</fullName>
    </recommendedName>
</protein>
<organism evidence="1 2">
    <name type="scientific">Candidatus Jorgensenbacteria bacterium GWA1_54_12</name>
    <dbReference type="NCBI Taxonomy" id="1798468"/>
    <lineage>
        <taxon>Bacteria</taxon>
        <taxon>Candidatus Joergenseniibacteriota</taxon>
    </lineage>
</organism>
<evidence type="ECO:0008006" key="3">
    <source>
        <dbReference type="Google" id="ProtNLM"/>
    </source>
</evidence>
<evidence type="ECO:0000313" key="2">
    <source>
        <dbReference type="Proteomes" id="UP000176273"/>
    </source>
</evidence>
<comment type="caution">
    <text evidence="1">The sequence shown here is derived from an EMBL/GenBank/DDBJ whole genome shotgun (WGS) entry which is preliminary data.</text>
</comment>
<name>A0A1F6BIV4_9BACT</name>
<sequence length="85" mass="10005">MRFYNLSPNRVKRVIRAPQRVEEGIVEDTVAAMQVGSSKRRQEIWVMYRPNRGKIRVITAWRYPGKSPERNPVPEEILEEVRGLL</sequence>
<reference evidence="1 2" key="1">
    <citation type="journal article" date="2016" name="Nat. Commun.">
        <title>Thousands of microbial genomes shed light on interconnected biogeochemical processes in an aquifer system.</title>
        <authorList>
            <person name="Anantharaman K."/>
            <person name="Brown C.T."/>
            <person name="Hug L.A."/>
            <person name="Sharon I."/>
            <person name="Castelle C.J."/>
            <person name="Probst A.J."/>
            <person name="Thomas B.C."/>
            <person name="Singh A."/>
            <person name="Wilkins M.J."/>
            <person name="Karaoz U."/>
            <person name="Brodie E.L."/>
            <person name="Williams K.H."/>
            <person name="Hubbard S.S."/>
            <person name="Banfield J.F."/>
        </authorList>
    </citation>
    <scope>NUCLEOTIDE SEQUENCE [LARGE SCALE GENOMIC DNA]</scope>
</reference>
<accession>A0A1F6BIV4</accession>
<dbReference type="STRING" id="1798468.A2110_00965"/>